<dbReference type="RefSeq" id="WP_203924761.1">
    <property type="nucleotide sequence ID" value="NZ_BONZ01000127.1"/>
</dbReference>
<keyword evidence="2" id="KW-1003">Cell membrane</keyword>
<feature type="transmembrane region" description="Helical" evidence="6">
    <location>
        <begin position="138"/>
        <end position="156"/>
    </location>
</feature>
<proteinExistence type="predicted"/>
<feature type="transmembrane region" description="Helical" evidence="6">
    <location>
        <begin position="277"/>
        <end position="297"/>
    </location>
</feature>
<dbReference type="GO" id="GO:0005886">
    <property type="term" value="C:plasma membrane"/>
    <property type="evidence" value="ECO:0007669"/>
    <property type="project" value="UniProtKB-SubCell"/>
</dbReference>
<feature type="transmembrane region" description="Helical" evidence="6">
    <location>
        <begin position="176"/>
        <end position="198"/>
    </location>
</feature>
<dbReference type="Proteomes" id="UP000642748">
    <property type="component" value="Unassembled WGS sequence"/>
</dbReference>
<evidence type="ECO:0000313" key="8">
    <source>
        <dbReference type="Proteomes" id="UP000642748"/>
    </source>
</evidence>
<comment type="subcellular location">
    <subcellularLocation>
        <location evidence="1">Cell membrane</location>
        <topology evidence="1">Multi-pass membrane protein</topology>
    </subcellularLocation>
</comment>
<accession>A0A8J3R471</accession>
<evidence type="ECO:0000256" key="5">
    <source>
        <dbReference type="ARBA" id="ARBA00023136"/>
    </source>
</evidence>
<sequence>MTENVAQGAPQARTHGTSEPGRIAQIVRRQEFTLVLVVLVIGIVAVILNPIFVSANNLIELARATVIYFIMACGATLITIGGGLDFSVGSVFTLGGISTAWGMSIGLPWPLAILIGLLSGTIAGLANALIIEKLGVPPIITTLGTFYIISGLIVVFSGGNDIVGLDPTFELLGQGALYGVPLVVVYAIVVGVVFWIVLEKTRFGYNVRAIGGNRGAAVANGISATSINRRLYAIGGVLAALAGIIYTARTGSGQVSAGGSSVTLVVTSAVLIGGTSLFGGLGTITGTVIGALLFAEIDNGLALSNISPLYLNIVIGSILILAVAADYVRRQRLYRR</sequence>
<gene>
    <name evidence="7" type="ORF">Raf01_95550</name>
</gene>
<evidence type="ECO:0000256" key="6">
    <source>
        <dbReference type="SAM" id="Phobius"/>
    </source>
</evidence>
<evidence type="ECO:0000256" key="3">
    <source>
        <dbReference type="ARBA" id="ARBA00022692"/>
    </source>
</evidence>
<dbReference type="GO" id="GO:0022857">
    <property type="term" value="F:transmembrane transporter activity"/>
    <property type="evidence" value="ECO:0007669"/>
    <property type="project" value="InterPro"/>
</dbReference>
<keyword evidence="4 6" id="KW-1133">Transmembrane helix</keyword>
<organism evidence="7 8">
    <name type="scientific">Rugosimonospora africana</name>
    <dbReference type="NCBI Taxonomy" id="556532"/>
    <lineage>
        <taxon>Bacteria</taxon>
        <taxon>Bacillati</taxon>
        <taxon>Actinomycetota</taxon>
        <taxon>Actinomycetes</taxon>
        <taxon>Micromonosporales</taxon>
        <taxon>Micromonosporaceae</taxon>
        <taxon>Rugosimonospora</taxon>
    </lineage>
</organism>
<keyword evidence="3 6" id="KW-0812">Transmembrane</keyword>
<reference evidence="7" key="1">
    <citation type="submission" date="2021-01" db="EMBL/GenBank/DDBJ databases">
        <title>Whole genome shotgun sequence of Rugosimonospora africana NBRC 104875.</title>
        <authorList>
            <person name="Komaki H."/>
            <person name="Tamura T."/>
        </authorList>
    </citation>
    <scope>NUCLEOTIDE SEQUENCE</scope>
    <source>
        <strain evidence="7">NBRC 104875</strain>
    </source>
</reference>
<feature type="transmembrane region" description="Helical" evidence="6">
    <location>
        <begin position="86"/>
        <end position="103"/>
    </location>
</feature>
<feature type="transmembrane region" description="Helical" evidence="6">
    <location>
        <begin position="61"/>
        <end position="79"/>
    </location>
</feature>
<feature type="transmembrane region" description="Helical" evidence="6">
    <location>
        <begin position="32"/>
        <end position="55"/>
    </location>
</feature>
<dbReference type="AlphaFoldDB" id="A0A8J3R471"/>
<evidence type="ECO:0000256" key="2">
    <source>
        <dbReference type="ARBA" id="ARBA00022475"/>
    </source>
</evidence>
<evidence type="ECO:0000256" key="1">
    <source>
        <dbReference type="ARBA" id="ARBA00004651"/>
    </source>
</evidence>
<comment type="caution">
    <text evidence="7">The sequence shown here is derived from an EMBL/GenBank/DDBJ whole genome shotgun (WGS) entry which is preliminary data.</text>
</comment>
<dbReference type="InterPro" id="IPR001851">
    <property type="entry name" value="ABC_transp_permease"/>
</dbReference>
<protein>
    <submittedName>
        <fullName evidence="7">Ribose ABC transporter permease</fullName>
    </submittedName>
</protein>
<keyword evidence="5 6" id="KW-0472">Membrane</keyword>
<name>A0A8J3R471_9ACTN</name>
<keyword evidence="8" id="KW-1185">Reference proteome</keyword>
<dbReference type="EMBL" id="BONZ01000127">
    <property type="protein sequence ID" value="GIH21383.1"/>
    <property type="molecule type" value="Genomic_DNA"/>
</dbReference>
<dbReference type="Pfam" id="PF02653">
    <property type="entry name" value="BPD_transp_2"/>
    <property type="match status" value="1"/>
</dbReference>
<evidence type="ECO:0000313" key="7">
    <source>
        <dbReference type="EMBL" id="GIH21383.1"/>
    </source>
</evidence>
<evidence type="ECO:0000256" key="4">
    <source>
        <dbReference type="ARBA" id="ARBA00022989"/>
    </source>
</evidence>
<dbReference type="CDD" id="cd06579">
    <property type="entry name" value="TM_PBP1_transp_AraH_like"/>
    <property type="match status" value="1"/>
</dbReference>
<feature type="transmembrane region" description="Helical" evidence="6">
    <location>
        <begin position="231"/>
        <end position="248"/>
    </location>
</feature>
<feature type="transmembrane region" description="Helical" evidence="6">
    <location>
        <begin position="109"/>
        <end position="131"/>
    </location>
</feature>
<feature type="transmembrane region" description="Helical" evidence="6">
    <location>
        <begin position="309"/>
        <end position="328"/>
    </location>
</feature>
<dbReference type="PANTHER" id="PTHR32196">
    <property type="entry name" value="ABC TRANSPORTER PERMEASE PROTEIN YPHD-RELATED-RELATED"/>
    <property type="match status" value="1"/>
</dbReference>